<dbReference type="InParanoid" id="B7G4Z5"/>
<evidence type="ECO:0000313" key="2">
    <source>
        <dbReference type="Proteomes" id="UP000000759"/>
    </source>
</evidence>
<proteinExistence type="predicted"/>
<reference evidence="1 2" key="1">
    <citation type="journal article" date="2008" name="Nature">
        <title>The Phaeodactylum genome reveals the evolutionary history of diatom genomes.</title>
        <authorList>
            <person name="Bowler C."/>
            <person name="Allen A.E."/>
            <person name="Badger J.H."/>
            <person name="Grimwood J."/>
            <person name="Jabbari K."/>
            <person name="Kuo A."/>
            <person name="Maheswari U."/>
            <person name="Martens C."/>
            <person name="Maumus F."/>
            <person name="Otillar R.P."/>
            <person name="Rayko E."/>
            <person name="Salamov A."/>
            <person name="Vandepoele K."/>
            <person name="Beszteri B."/>
            <person name="Gruber A."/>
            <person name="Heijde M."/>
            <person name="Katinka M."/>
            <person name="Mock T."/>
            <person name="Valentin K."/>
            <person name="Verret F."/>
            <person name="Berges J.A."/>
            <person name="Brownlee C."/>
            <person name="Cadoret J.P."/>
            <person name="Chiovitti A."/>
            <person name="Choi C.J."/>
            <person name="Coesel S."/>
            <person name="De Martino A."/>
            <person name="Detter J.C."/>
            <person name="Durkin C."/>
            <person name="Falciatore A."/>
            <person name="Fournet J."/>
            <person name="Haruta M."/>
            <person name="Huysman M.J."/>
            <person name="Jenkins B.D."/>
            <person name="Jiroutova K."/>
            <person name="Jorgensen R.E."/>
            <person name="Joubert Y."/>
            <person name="Kaplan A."/>
            <person name="Kroger N."/>
            <person name="Kroth P.G."/>
            <person name="La Roche J."/>
            <person name="Lindquist E."/>
            <person name="Lommer M."/>
            <person name="Martin-Jezequel V."/>
            <person name="Lopez P.J."/>
            <person name="Lucas S."/>
            <person name="Mangogna M."/>
            <person name="McGinnis K."/>
            <person name="Medlin L.K."/>
            <person name="Montsant A."/>
            <person name="Oudot-Le Secq M.P."/>
            <person name="Napoli C."/>
            <person name="Obornik M."/>
            <person name="Parker M.S."/>
            <person name="Petit J.L."/>
            <person name="Porcel B.M."/>
            <person name="Poulsen N."/>
            <person name="Robison M."/>
            <person name="Rychlewski L."/>
            <person name="Rynearson T.A."/>
            <person name="Schmutz J."/>
            <person name="Shapiro H."/>
            <person name="Siaut M."/>
            <person name="Stanley M."/>
            <person name="Sussman M.R."/>
            <person name="Taylor A.R."/>
            <person name="Vardi A."/>
            <person name="von Dassow P."/>
            <person name="Vyverman W."/>
            <person name="Willis A."/>
            <person name="Wyrwicz L.S."/>
            <person name="Rokhsar D.S."/>
            <person name="Weissenbach J."/>
            <person name="Armbrust E.V."/>
            <person name="Green B.R."/>
            <person name="Van de Peer Y."/>
            <person name="Grigoriev I.V."/>
        </authorList>
    </citation>
    <scope>NUCLEOTIDE SEQUENCE [LARGE SCALE GENOMIC DNA]</scope>
    <source>
        <strain evidence="1 2">CCAP 1055/1</strain>
    </source>
</reference>
<dbReference type="Proteomes" id="UP000000759">
    <property type="component" value="Chromosome 15"/>
</dbReference>
<dbReference type="EMBL" id="CM000617">
    <property type="protein sequence ID" value="EEC46060.1"/>
    <property type="molecule type" value="Genomic_DNA"/>
</dbReference>
<dbReference type="GeneID" id="7202958"/>
<dbReference type="InterPro" id="IPR036188">
    <property type="entry name" value="FAD/NAD-bd_sf"/>
</dbReference>
<reference evidence="2" key="2">
    <citation type="submission" date="2008-08" db="EMBL/GenBank/DDBJ databases">
        <authorList>
            <consortium name="Diatom Consortium"/>
            <person name="Grigoriev I."/>
            <person name="Grimwood J."/>
            <person name="Kuo A."/>
            <person name="Otillar R.P."/>
            <person name="Salamov A."/>
            <person name="Detter J.C."/>
            <person name="Lindquist E."/>
            <person name="Shapiro H."/>
            <person name="Lucas S."/>
            <person name="Glavina del Rio T."/>
            <person name="Pitluck S."/>
            <person name="Rokhsar D."/>
            <person name="Bowler C."/>
        </authorList>
    </citation>
    <scope>GENOME REANNOTATION</scope>
    <source>
        <strain evidence="2">CCAP 1055/1</strain>
    </source>
</reference>
<protein>
    <submittedName>
        <fullName evidence="1">Uncharacterized protein</fullName>
    </submittedName>
</protein>
<dbReference type="Gene3D" id="3.50.50.60">
    <property type="entry name" value="FAD/NAD(P)-binding domain"/>
    <property type="match status" value="1"/>
</dbReference>
<organism evidence="1 2">
    <name type="scientific">Phaeodactylum tricornutum (strain CCAP 1055/1)</name>
    <dbReference type="NCBI Taxonomy" id="556484"/>
    <lineage>
        <taxon>Eukaryota</taxon>
        <taxon>Sar</taxon>
        <taxon>Stramenopiles</taxon>
        <taxon>Ochrophyta</taxon>
        <taxon>Bacillariophyta</taxon>
        <taxon>Bacillariophyceae</taxon>
        <taxon>Bacillariophycidae</taxon>
        <taxon>Naviculales</taxon>
        <taxon>Phaeodactylaceae</taxon>
        <taxon>Phaeodactylum</taxon>
    </lineage>
</organism>
<sequence length="362" mass="41655">MTKACAPTVCIVGGGLSGIMLCRAFERRRQELLLERAEYGKKNDKPSTHLDNLPILTCFEKAAASDGVWLRKNSIRESFHKQQPQPKMNDDLRSTRLPLNIEFYDHPYDEYFGTAAPEYLPHSEMLLSVLAQGTARCADFWLRYFCFGMEVVSVVYNEQSQKFAVQIKNVQTNATIVRHFDKCIWACGETRAPNISTSLRRSFIDGDFADNIIDNKSNEARWVDKGLRDKRMLIVGEQITTEDLALEGLKIGVEQIYISIRCKPPSFFDTTARSTKKDQALWKQNMIEVTEKRKCICFTRVCRDWPQTCTQCEGIERKLRNVKNAIICTEDNLSKLDNPLRDHLPFWDNGQKVFSSDDWIVV</sequence>
<dbReference type="RefSeq" id="XP_002182159.1">
    <property type="nucleotide sequence ID" value="XM_002182123.1"/>
</dbReference>
<dbReference type="SUPFAM" id="SSF51905">
    <property type="entry name" value="FAD/NAD(P)-binding domain"/>
    <property type="match status" value="1"/>
</dbReference>
<name>B7G4Z5_PHATC</name>
<dbReference type="HOGENOM" id="CLU_766098_0_0_1"/>
<dbReference type="KEGG" id="pti:PHATRDRAFT_47806"/>
<gene>
    <name evidence="1" type="ORF">PHATRDRAFT_47806</name>
</gene>
<keyword evidence="2" id="KW-1185">Reference proteome</keyword>
<accession>B7G4Z5</accession>
<dbReference type="STRING" id="556484.B7G4Z5"/>
<evidence type="ECO:0000313" key="1">
    <source>
        <dbReference type="EMBL" id="EEC46060.1"/>
    </source>
</evidence>
<dbReference type="OrthoDB" id="48924at2759"/>
<dbReference type="PaxDb" id="2850-Phatr47806"/>
<dbReference type="AlphaFoldDB" id="B7G4Z5"/>
<dbReference type="eggNOG" id="KOG1399">
    <property type="taxonomic scope" value="Eukaryota"/>
</dbReference>